<dbReference type="EMBL" id="REGN01004805">
    <property type="protein sequence ID" value="RNA16124.1"/>
    <property type="molecule type" value="Genomic_DNA"/>
</dbReference>
<proteinExistence type="inferred from homology"/>
<dbReference type="PANTHER" id="PTHR10877">
    <property type="entry name" value="POLYCYSTIN FAMILY MEMBER"/>
    <property type="match status" value="1"/>
</dbReference>
<dbReference type="AlphaFoldDB" id="A0A3M7QYD0"/>
<evidence type="ECO:0000259" key="6">
    <source>
        <dbReference type="Pfam" id="PF20519"/>
    </source>
</evidence>
<evidence type="ECO:0000256" key="5">
    <source>
        <dbReference type="ARBA" id="ARBA00023136"/>
    </source>
</evidence>
<dbReference type="GO" id="GO:0005262">
    <property type="term" value="F:calcium channel activity"/>
    <property type="evidence" value="ECO:0007669"/>
    <property type="project" value="TreeGrafter"/>
</dbReference>
<keyword evidence="8" id="KW-1185">Reference proteome</keyword>
<dbReference type="STRING" id="10195.A0A3M7QYD0"/>
<comment type="similarity">
    <text evidence="2">Belongs to the polycystin family.</text>
</comment>
<dbReference type="PANTHER" id="PTHR10877:SF150">
    <property type="entry name" value="REJ DOMAIN-CONTAINING PROTEIN"/>
    <property type="match status" value="1"/>
</dbReference>
<dbReference type="GO" id="GO:0050982">
    <property type="term" value="P:detection of mechanical stimulus"/>
    <property type="evidence" value="ECO:0007669"/>
    <property type="project" value="TreeGrafter"/>
</dbReference>
<evidence type="ECO:0000256" key="3">
    <source>
        <dbReference type="ARBA" id="ARBA00022692"/>
    </source>
</evidence>
<dbReference type="Pfam" id="PF20519">
    <property type="entry name" value="Polycystin_dom"/>
    <property type="match status" value="1"/>
</dbReference>
<keyword evidence="4" id="KW-1133">Transmembrane helix</keyword>
<evidence type="ECO:0000313" key="7">
    <source>
        <dbReference type="EMBL" id="RNA16124.1"/>
    </source>
</evidence>
<evidence type="ECO:0000313" key="8">
    <source>
        <dbReference type="Proteomes" id="UP000276133"/>
    </source>
</evidence>
<comment type="caution">
    <text evidence="7">The sequence shown here is derived from an EMBL/GenBank/DDBJ whole genome shotgun (WGS) entry which is preliminary data.</text>
</comment>
<comment type="subcellular location">
    <subcellularLocation>
        <location evidence="1">Membrane</location>
        <topology evidence="1">Multi-pass membrane protein</topology>
    </subcellularLocation>
</comment>
<keyword evidence="3" id="KW-0812">Transmembrane</keyword>
<name>A0A3M7QYD0_BRAPC</name>
<reference evidence="7 8" key="1">
    <citation type="journal article" date="2018" name="Sci. Rep.">
        <title>Genomic signatures of local adaptation to the degree of environmental predictability in rotifers.</title>
        <authorList>
            <person name="Franch-Gras L."/>
            <person name="Hahn C."/>
            <person name="Garcia-Roger E.M."/>
            <person name="Carmona M.J."/>
            <person name="Serra M."/>
            <person name="Gomez A."/>
        </authorList>
    </citation>
    <scope>NUCLEOTIDE SEQUENCE [LARGE SCALE GENOMIC DNA]</scope>
    <source>
        <strain evidence="7">HYR1</strain>
    </source>
</reference>
<sequence length="182" mass="21389">MNTKIVSLHFLFNKLIYLKKNCPNSCILKKNVKNSINFCEKDYSFFSEESRDFGFGWSKNFSNFTPTSETNRVFDAFRYKNSEILETYPYFGVYNTYSGGGYVYELRGSLQQMNDNLSLLQNMSWIDRKTRAVFAEFTLFNPNVQLLCVKFLPTGNLVKSARMEPVNLFNDFEKLFSYRTLK</sequence>
<protein>
    <submittedName>
        <fullName evidence="7">Polycystic kidney disease 1-like 2</fullName>
    </submittedName>
</protein>
<feature type="domain" description="Polycystin" evidence="6">
    <location>
        <begin position="23"/>
        <end position="168"/>
    </location>
</feature>
<dbReference type="InterPro" id="IPR046791">
    <property type="entry name" value="Polycystin_dom"/>
</dbReference>
<dbReference type="InterPro" id="IPR051223">
    <property type="entry name" value="Polycystin"/>
</dbReference>
<keyword evidence="5" id="KW-0472">Membrane</keyword>
<evidence type="ECO:0000256" key="4">
    <source>
        <dbReference type="ARBA" id="ARBA00022989"/>
    </source>
</evidence>
<dbReference type="Proteomes" id="UP000276133">
    <property type="component" value="Unassembled WGS sequence"/>
</dbReference>
<dbReference type="OrthoDB" id="10070211at2759"/>
<organism evidence="7 8">
    <name type="scientific">Brachionus plicatilis</name>
    <name type="common">Marine rotifer</name>
    <name type="synonym">Brachionus muelleri</name>
    <dbReference type="NCBI Taxonomy" id="10195"/>
    <lineage>
        <taxon>Eukaryota</taxon>
        <taxon>Metazoa</taxon>
        <taxon>Spiralia</taxon>
        <taxon>Gnathifera</taxon>
        <taxon>Rotifera</taxon>
        <taxon>Eurotatoria</taxon>
        <taxon>Monogononta</taxon>
        <taxon>Pseudotrocha</taxon>
        <taxon>Ploima</taxon>
        <taxon>Brachionidae</taxon>
        <taxon>Brachionus</taxon>
    </lineage>
</organism>
<gene>
    <name evidence="7" type="ORF">BpHYR1_023677</name>
</gene>
<evidence type="ECO:0000256" key="2">
    <source>
        <dbReference type="ARBA" id="ARBA00007200"/>
    </source>
</evidence>
<evidence type="ECO:0000256" key="1">
    <source>
        <dbReference type="ARBA" id="ARBA00004141"/>
    </source>
</evidence>
<accession>A0A3M7QYD0</accession>
<dbReference type="GO" id="GO:0016020">
    <property type="term" value="C:membrane"/>
    <property type="evidence" value="ECO:0007669"/>
    <property type="project" value="UniProtKB-SubCell"/>
</dbReference>